<keyword evidence="5" id="KW-0325">Glycoprotein</keyword>
<evidence type="ECO:0000256" key="2">
    <source>
        <dbReference type="ARBA" id="ARBA00022525"/>
    </source>
</evidence>
<accession>A0A8T2NPN4</accession>
<dbReference type="SMART" id="SM00327">
    <property type="entry name" value="VWA"/>
    <property type="match status" value="1"/>
</dbReference>
<dbReference type="InterPro" id="IPR036465">
    <property type="entry name" value="vWFA_dom_sf"/>
</dbReference>
<protein>
    <recommendedName>
        <fullName evidence="6">VWFA domain-containing protein</fullName>
    </recommendedName>
</protein>
<dbReference type="EMBL" id="JAFBMS010000053">
    <property type="protein sequence ID" value="KAG9339528.1"/>
    <property type="molecule type" value="Genomic_DNA"/>
</dbReference>
<name>A0A8T2NPN4_9TELE</name>
<dbReference type="Gene3D" id="3.40.50.410">
    <property type="entry name" value="von Willebrand factor, type A domain"/>
    <property type="match status" value="1"/>
</dbReference>
<dbReference type="PANTHER" id="PTHR24020">
    <property type="entry name" value="COLLAGEN ALPHA"/>
    <property type="match status" value="1"/>
</dbReference>
<keyword evidence="2" id="KW-0964">Secreted</keyword>
<evidence type="ECO:0000256" key="1">
    <source>
        <dbReference type="ARBA" id="ARBA00004613"/>
    </source>
</evidence>
<keyword evidence="3" id="KW-0732">Signal</keyword>
<dbReference type="AlphaFoldDB" id="A0A8T2NPN4"/>
<dbReference type="GO" id="GO:0005615">
    <property type="term" value="C:extracellular space"/>
    <property type="evidence" value="ECO:0007669"/>
    <property type="project" value="TreeGrafter"/>
</dbReference>
<dbReference type="Proteomes" id="UP000824540">
    <property type="component" value="Unassembled WGS sequence"/>
</dbReference>
<evidence type="ECO:0000313" key="7">
    <source>
        <dbReference type="EMBL" id="KAG9339528.1"/>
    </source>
</evidence>
<keyword evidence="4" id="KW-0677">Repeat</keyword>
<evidence type="ECO:0000256" key="3">
    <source>
        <dbReference type="ARBA" id="ARBA00022729"/>
    </source>
</evidence>
<evidence type="ECO:0000259" key="6">
    <source>
        <dbReference type="PROSITE" id="PS50234"/>
    </source>
</evidence>
<gene>
    <name evidence="7" type="ORF">JZ751_023670</name>
</gene>
<dbReference type="InterPro" id="IPR002035">
    <property type="entry name" value="VWF_A"/>
</dbReference>
<dbReference type="InterPro" id="IPR050525">
    <property type="entry name" value="ECM_Assembly_Org"/>
</dbReference>
<dbReference type="FunFam" id="3.40.50.410:FF:000004">
    <property type="entry name" value="collagen alpha-6(VI) chain"/>
    <property type="match status" value="1"/>
</dbReference>
<dbReference type="PROSITE" id="PS50234">
    <property type="entry name" value="VWFA"/>
    <property type="match status" value="1"/>
</dbReference>
<dbReference type="Pfam" id="PF00092">
    <property type="entry name" value="VWA"/>
    <property type="match status" value="1"/>
</dbReference>
<comment type="caution">
    <text evidence="7">The sequence shown here is derived from an EMBL/GenBank/DDBJ whole genome shotgun (WGS) entry which is preliminary data.</text>
</comment>
<proteinExistence type="predicted"/>
<evidence type="ECO:0000313" key="8">
    <source>
        <dbReference type="Proteomes" id="UP000824540"/>
    </source>
</evidence>
<evidence type="ECO:0000256" key="5">
    <source>
        <dbReference type="ARBA" id="ARBA00023180"/>
    </source>
</evidence>
<sequence>MNYRGWTVDGCSLCATYQQQVVRNVRANLDDKSMSAMWVYSRRTSRLECLISLISLPPVFALRFCCIFATRSQQVSLGSGDTAKGDARVPLSHTLAAPGLFQLSVSVKPHPLESDRGYLIGVNALEFGEGGHLSAAHLQSEEVSLLSALEGSQQFCYPDHGGKFHDQGASTDHSGSLFHFWGVRERWCRQAFEEKGENQEKVGDQVFCPVLWWKDEETLVFVVMRPTGRGVLRPGPQHSRSGWWVGFFCPAPPCSAPIFIGEENFQYVRQFLYSLVKALGEWSDGFHFALVQYSGSPKTEFRLNTYPALLDALAHIGNLTYRGGGTRTGLGLDYLIKNHMTAASGSRAAEGVPQAVVVLTDGRSQDDVTPPSSVLKMAGADVFAVGVKDAVEWELREMASVPPDTHVYNVDSFTALPSVVQDLVVNLGAVGFPAAAEASGIVRDVTGNGP</sequence>
<evidence type="ECO:0000256" key="4">
    <source>
        <dbReference type="ARBA" id="ARBA00022737"/>
    </source>
</evidence>
<keyword evidence="8" id="KW-1185">Reference proteome</keyword>
<dbReference type="SUPFAM" id="SSF53300">
    <property type="entry name" value="vWA-like"/>
    <property type="match status" value="1"/>
</dbReference>
<organism evidence="7 8">
    <name type="scientific">Albula glossodonta</name>
    <name type="common">roundjaw bonefish</name>
    <dbReference type="NCBI Taxonomy" id="121402"/>
    <lineage>
        <taxon>Eukaryota</taxon>
        <taxon>Metazoa</taxon>
        <taxon>Chordata</taxon>
        <taxon>Craniata</taxon>
        <taxon>Vertebrata</taxon>
        <taxon>Euteleostomi</taxon>
        <taxon>Actinopterygii</taxon>
        <taxon>Neopterygii</taxon>
        <taxon>Teleostei</taxon>
        <taxon>Albuliformes</taxon>
        <taxon>Albulidae</taxon>
        <taxon>Albula</taxon>
    </lineage>
</organism>
<comment type="subcellular location">
    <subcellularLocation>
        <location evidence="1">Secreted</location>
    </subcellularLocation>
</comment>
<feature type="domain" description="VWFA" evidence="6">
    <location>
        <begin position="260"/>
        <end position="423"/>
    </location>
</feature>
<reference evidence="7" key="1">
    <citation type="thesis" date="2021" institute="BYU ScholarsArchive" country="Provo, UT, USA">
        <title>Applications of and Algorithms for Genome Assembly and Genomic Analyses with an Emphasis on Marine Teleosts.</title>
        <authorList>
            <person name="Pickett B.D."/>
        </authorList>
    </citation>
    <scope>NUCLEOTIDE SEQUENCE</scope>
    <source>
        <strain evidence="7">HI-2016</strain>
    </source>
</reference>
<dbReference type="PANTHER" id="PTHR24020:SF13">
    <property type="entry name" value="COLLAGEN ALPHA-3(VI) CHAIN"/>
    <property type="match status" value="1"/>
</dbReference>
<dbReference type="OrthoDB" id="6132182at2759"/>